<dbReference type="InterPro" id="IPR029071">
    <property type="entry name" value="Ubiquitin-like_domsf"/>
</dbReference>
<evidence type="ECO:0000259" key="1">
    <source>
        <dbReference type="PROSITE" id="PS50033"/>
    </source>
</evidence>
<dbReference type="SUPFAM" id="SSF54236">
    <property type="entry name" value="Ubiquitin-like"/>
    <property type="match status" value="1"/>
</dbReference>
<dbReference type="EMBL" id="KB206215">
    <property type="protein sequence ID" value="ELP94412.1"/>
    <property type="molecule type" value="Genomic_DNA"/>
</dbReference>
<dbReference type="RefSeq" id="XP_004261183.1">
    <property type="nucleotide sequence ID" value="XM_004261135.1"/>
</dbReference>
<dbReference type="OMA" id="VYEMTAS"/>
<evidence type="ECO:0000313" key="3">
    <source>
        <dbReference type="Proteomes" id="UP000014680"/>
    </source>
</evidence>
<evidence type="ECO:0000313" key="2">
    <source>
        <dbReference type="EMBL" id="ELP94412.1"/>
    </source>
</evidence>
<protein>
    <recommendedName>
        <fullName evidence="1">UBX domain-containing protein</fullName>
    </recommendedName>
</protein>
<dbReference type="OrthoDB" id="440781at2759"/>
<dbReference type="GO" id="GO:0005737">
    <property type="term" value="C:cytoplasm"/>
    <property type="evidence" value="ECO:0007669"/>
    <property type="project" value="TreeGrafter"/>
</dbReference>
<feature type="domain" description="UBX" evidence="1">
    <location>
        <begin position="90"/>
        <end position="166"/>
    </location>
</feature>
<dbReference type="PANTHER" id="PTHR46467">
    <property type="entry name" value="TETHER CONTAINING UBX DOMAIN FOR GLUT4"/>
    <property type="match status" value="1"/>
</dbReference>
<name>A0A0A1UG49_ENTIV</name>
<dbReference type="PROSITE" id="PS50033">
    <property type="entry name" value="UBX"/>
    <property type="match status" value="1"/>
</dbReference>
<dbReference type="GO" id="GO:0005634">
    <property type="term" value="C:nucleus"/>
    <property type="evidence" value="ECO:0007669"/>
    <property type="project" value="TreeGrafter"/>
</dbReference>
<dbReference type="AlphaFoldDB" id="A0A0A1UG49"/>
<accession>A0A0A1UG49</accession>
<dbReference type="Gene3D" id="3.10.20.90">
    <property type="entry name" value="Phosphatidylinositol 3-kinase Catalytic Subunit, Chain A, domain 1"/>
    <property type="match status" value="1"/>
</dbReference>
<keyword evidence="3" id="KW-1185">Reference proteome</keyword>
<dbReference type="Proteomes" id="UP000014680">
    <property type="component" value="Unassembled WGS sequence"/>
</dbReference>
<dbReference type="GO" id="GO:0006886">
    <property type="term" value="P:intracellular protein transport"/>
    <property type="evidence" value="ECO:0007669"/>
    <property type="project" value="TreeGrafter"/>
</dbReference>
<dbReference type="InterPro" id="IPR001012">
    <property type="entry name" value="UBX_dom"/>
</dbReference>
<dbReference type="KEGG" id="eiv:EIN_046650"/>
<sequence length="191" mass="21637">MSIHWSTPSGVPDKVEENPIEPTNFKLDPALFDVKVLLPKTTPTVITGTELPDAVYEMTASDVRAICLENAVEVFKTKTFMEKQRLERNTKYKKTTIKFKFPDNLEVSRNFHPLEFAEDLYVFIKESMKCDGNFVIRLGVGKRDVIACDKQSLASLNLVPGAVLLVTIQNFKTITKPYLKDDLLNIATQRP</sequence>
<proteinExistence type="predicted"/>
<dbReference type="VEuPathDB" id="AmoebaDB:EIN_046650"/>
<gene>
    <name evidence="2" type="ORF">EIN_046650</name>
</gene>
<dbReference type="GeneID" id="14893429"/>
<dbReference type="PANTHER" id="PTHR46467:SF1">
    <property type="entry name" value="TETHER CONTAINING UBX DOMAIN FOR GLUT4"/>
    <property type="match status" value="1"/>
</dbReference>
<dbReference type="GO" id="GO:0012506">
    <property type="term" value="C:vesicle membrane"/>
    <property type="evidence" value="ECO:0007669"/>
    <property type="project" value="TreeGrafter"/>
</dbReference>
<reference evidence="2 3" key="1">
    <citation type="submission" date="2012-10" db="EMBL/GenBank/DDBJ databases">
        <authorList>
            <person name="Zafar N."/>
            <person name="Inman J."/>
            <person name="Hall N."/>
            <person name="Lorenzi H."/>
            <person name="Caler E."/>
        </authorList>
    </citation>
    <scope>NUCLEOTIDE SEQUENCE [LARGE SCALE GENOMIC DNA]</scope>
    <source>
        <strain evidence="2 3">IP1</strain>
    </source>
</reference>
<organism evidence="2 3">
    <name type="scientific">Entamoeba invadens IP1</name>
    <dbReference type="NCBI Taxonomy" id="370355"/>
    <lineage>
        <taxon>Eukaryota</taxon>
        <taxon>Amoebozoa</taxon>
        <taxon>Evosea</taxon>
        <taxon>Archamoebae</taxon>
        <taxon>Mastigamoebida</taxon>
        <taxon>Entamoebidae</taxon>
        <taxon>Entamoeba</taxon>
    </lineage>
</organism>